<dbReference type="PROSITE" id="PS00066">
    <property type="entry name" value="HMG_COA_REDUCTASE_1"/>
    <property type="match status" value="1"/>
</dbReference>
<keyword evidence="5 12" id="KW-0256">Endoplasmic reticulum</keyword>
<feature type="transmembrane region" description="Helical" evidence="12">
    <location>
        <begin position="275"/>
        <end position="293"/>
    </location>
</feature>
<dbReference type="GO" id="GO:0008299">
    <property type="term" value="P:isoprenoid biosynthetic process"/>
    <property type="evidence" value="ECO:0007669"/>
    <property type="project" value="InterPro"/>
</dbReference>
<feature type="region of interest" description="Disordered" evidence="13">
    <location>
        <begin position="1263"/>
        <end position="1315"/>
    </location>
</feature>
<keyword evidence="16" id="KW-1185">Reference proteome</keyword>
<dbReference type="Pfam" id="PF00368">
    <property type="entry name" value="HMG-CoA_red"/>
    <property type="match status" value="1"/>
</dbReference>
<dbReference type="GO" id="GO:0005789">
    <property type="term" value="C:endoplasmic reticulum membrane"/>
    <property type="evidence" value="ECO:0007669"/>
    <property type="project" value="UniProtKB-SubCell"/>
</dbReference>
<dbReference type="PANTHER" id="PTHR10572:SF24">
    <property type="entry name" value="3-HYDROXY-3-METHYLGLUTARYL-COENZYME A REDUCTASE"/>
    <property type="match status" value="1"/>
</dbReference>
<dbReference type="InterPro" id="IPR004554">
    <property type="entry name" value="HMG_CoA_Rdtase_eu_arc"/>
</dbReference>
<evidence type="ECO:0000259" key="14">
    <source>
        <dbReference type="PROSITE" id="PS50156"/>
    </source>
</evidence>
<dbReference type="InterPro" id="IPR009023">
    <property type="entry name" value="HMG_CoA_Rdtase_NAD(P)-bd_sf"/>
</dbReference>
<dbReference type="OrthoDB" id="310654at2759"/>
<dbReference type="FunFam" id="1.10.3270.10:FF:000001">
    <property type="entry name" value="3-hydroxy-3-methylglutaryl coenzyme A reductase"/>
    <property type="match status" value="1"/>
</dbReference>
<evidence type="ECO:0000256" key="3">
    <source>
        <dbReference type="ARBA" id="ARBA00007661"/>
    </source>
</evidence>
<evidence type="ECO:0000256" key="7">
    <source>
        <dbReference type="ARBA" id="ARBA00022989"/>
    </source>
</evidence>
<evidence type="ECO:0000256" key="2">
    <source>
        <dbReference type="ARBA" id="ARBA00005084"/>
    </source>
</evidence>
<feature type="compositionally biased region" description="Basic residues" evidence="13">
    <location>
        <begin position="741"/>
        <end position="761"/>
    </location>
</feature>
<dbReference type="Gene3D" id="1.10.3270.10">
    <property type="entry name" value="HMGR, N-terminal domain"/>
    <property type="match status" value="1"/>
</dbReference>
<dbReference type="UniPathway" id="UPA00058">
    <property type="reaction ID" value="UER00103"/>
</dbReference>
<dbReference type="GO" id="GO:0004420">
    <property type="term" value="F:hydroxymethylglutaryl-CoA reductase (NADPH) activity"/>
    <property type="evidence" value="ECO:0007669"/>
    <property type="project" value="UniProtKB-EC"/>
</dbReference>
<dbReference type="InParanoid" id="A0A165F612"/>
<dbReference type="FunCoup" id="A0A165F612">
    <property type="interactions" value="167"/>
</dbReference>
<dbReference type="PROSITE" id="PS00318">
    <property type="entry name" value="HMG_COA_REDUCTASE_2"/>
    <property type="match status" value="1"/>
</dbReference>
<dbReference type="SUPFAM" id="SSF56542">
    <property type="entry name" value="Substrate-binding domain of HMG-CoA reductase"/>
    <property type="match status" value="1"/>
</dbReference>
<comment type="similarity">
    <text evidence="3 12">Belongs to the HMG-CoA reductase family.</text>
</comment>
<proteinExistence type="inferred from homology"/>
<dbReference type="Proteomes" id="UP000076842">
    <property type="component" value="Unassembled WGS sequence"/>
</dbReference>
<dbReference type="FunFam" id="3.90.770.10:FF:000002">
    <property type="entry name" value="3-hydroxy-3-methylglutaryl coenzyme A reductase"/>
    <property type="match status" value="1"/>
</dbReference>
<protein>
    <recommendedName>
        <fullName evidence="12">3-hydroxy-3-methylglutaryl coenzyme A reductase</fullName>
        <shortName evidence="12">HMG-CoA reductase</shortName>
        <ecNumber evidence="12">1.1.1.34</ecNumber>
    </recommendedName>
</protein>
<organism evidence="15 16">
    <name type="scientific">Calocera cornea HHB12733</name>
    <dbReference type="NCBI Taxonomy" id="1353952"/>
    <lineage>
        <taxon>Eukaryota</taxon>
        <taxon>Fungi</taxon>
        <taxon>Dikarya</taxon>
        <taxon>Basidiomycota</taxon>
        <taxon>Agaricomycotina</taxon>
        <taxon>Dacrymycetes</taxon>
        <taxon>Dacrymycetales</taxon>
        <taxon>Dacrymycetaceae</taxon>
        <taxon>Calocera</taxon>
    </lineage>
</organism>
<evidence type="ECO:0000313" key="16">
    <source>
        <dbReference type="Proteomes" id="UP000076842"/>
    </source>
</evidence>
<feature type="domain" description="SSD" evidence="14">
    <location>
        <begin position="274"/>
        <end position="449"/>
    </location>
</feature>
<dbReference type="GO" id="GO:0015936">
    <property type="term" value="P:coenzyme A metabolic process"/>
    <property type="evidence" value="ECO:0007669"/>
    <property type="project" value="InterPro"/>
</dbReference>
<evidence type="ECO:0000256" key="4">
    <source>
        <dbReference type="ARBA" id="ARBA00022692"/>
    </source>
</evidence>
<dbReference type="InterPro" id="IPR000731">
    <property type="entry name" value="SSD"/>
</dbReference>
<comment type="catalytic activity">
    <reaction evidence="11">
        <text>(R)-mevalonate + 2 NADP(+) + CoA = (3S)-3-hydroxy-3-methylglutaryl-CoA + 2 NADPH + 2 H(+)</text>
        <dbReference type="Rhea" id="RHEA:15989"/>
        <dbReference type="ChEBI" id="CHEBI:15378"/>
        <dbReference type="ChEBI" id="CHEBI:36464"/>
        <dbReference type="ChEBI" id="CHEBI:43074"/>
        <dbReference type="ChEBI" id="CHEBI:57287"/>
        <dbReference type="ChEBI" id="CHEBI:57783"/>
        <dbReference type="ChEBI" id="CHEBI:58349"/>
        <dbReference type="EC" id="1.1.1.34"/>
    </reaction>
    <physiologicalReaction direction="right-to-left" evidence="11">
        <dbReference type="Rhea" id="RHEA:15991"/>
    </physiologicalReaction>
</comment>
<feature type="transmembrane region" description="Helical" evidence="12">
    <location>
        <begin position="20"/>
        <end position="41"/>
    </location>
</feature>
<keyword evidence="10" id="KW-0325">Glycoprotein</keyword>
<dbReference type="EC" id="1.1.1.34" evidence="12"/>
<sequence length="1315" mass="140249">MSTSLSPTRRLTHFLAYHASASPIECIVLTFIGATLAYFHLLHAVSTWHIFPDIDPQLNYQYYHEQPLSSVVLLHSPATTGWEVATDDTWDRARRGELPDQPSMLWLRQVEPVSSSGGPLGPNDTWSLPAVEELGDYLAHDLAVGTGSLNYARDLCYAPPLLEHTGMSECLPLQQGQRTPLSLAFSALPNTLPSTAPRLTAQDLSTLHRSYFSRLLSPSLPAPDPASPHPVAFSLPPSPAAAAAAAASPYSLRGVFLSLSVRVRALAHKADSADIFVLLLGYVLMHLTFYHLFSTLRRLGSKLWLGVGVLVSGCFAFVAALFLSNLLALRVDLIQLFEALPFLVITVGFDKPLTLTRAVFAHPAALHAPTAPATAASNQKATKASTVVVAAVNQVGAGIVRDYALEIAVLALGAASGVGGLKEFCHLAALILAADCCLLFTFYVAILNVMVEVRPVPSRSYHLLSRPPALTQKRPLLTCPPVLQVQRIKAMRGKLRRGSDMHTHAAQAPPMGQKISRAVFGEPLDDKAENPVARLKLLLIVSFLVLHVLNLCTTLTEHTALKQAHALHSSVSTARRPISPASPTLAPVLSTLLALHPPTTTLLVHIAPPIRVALTSLEQAHHARSADSAPAPGAGSLAFIDEFMAEWSHLVGDPVLSKWIVLALAVSVFLNGYLLKGLGTGTGTGTGTGAASQLQAFEDDPAEPGRPALAQEKKDRERERERDEPPSYAPEPAPTLTPAHERKHSAQHPHPHPHSHPHSHRPAVVAHALDSPPMRGSLPLTPSSHALPPQLDTKLLSPPLPRPHPPAPAPAPIPQEREEVVRNTPLGTPLGDKYSVGRRSFEECVVVLESELGPDALSDEEIVLLSQRGKIAAYALEKVLGDLERAVRVRRALISRTSATKTLEHSLLPCAHYDYSRVLGACCENVVGYMPIPVGIAGPLTIDGVPYPIPMATTEGTLVASASRGCKALNAGGGVTTVLTQDAMTRGPAIDFPTVSMAAQAKHWIDSPKGSAIIRDAFDSTSRFARLQSLRCALAGRTLYVRFATSTGDAMGMNMISKGTEKALEVMAEHFPDMVVLALSGNYCTDKKPAAINWIEGRGKSVVAEAVIPGKTVRSVLKTTVHDLVNLNIKKNLIGSAMAGSIGGFNAHAANILTAVYLATGQDPAQNVESSNCITLMEAINDGQDLLMTCSMPSIEVGTVGGGTVLPPQQAMLEMLGIQGAHPTSPGHNARQLARIICAAVMAGELSLMSALAAGHLIRAHMKHNRSQPPTPLATRPSTPAPFSVLPPTTERKQLPSSPLTMQPLQSGDSESRDS</sequence>
<dbReference type="PROSITE" id="PS50156">
    <property type="entry name" value="SSD"/>
    <property type="match status" value="1"/>
</dbReference>
<dbReference type="InterPro" id="IPR023076">
    <property type="entry name" value="HMG_CoA_Rdtase_CS"/>
</dbReference>
<evidence type="ECO:0000256" key="11">
    <source>
        <dbReference type="ARBA" id="ARBA00049909"/>
    </source>
</evidence>
<feature type="compositionally biased region" description="Basic and acidic residues" evidence="13">
    <location>
        <begin position="711"/>
        <end position="725"/>
    </location>
</feature>
<dbReference type="PRINTS" id="PR00071">
    <property type="entry name" value="HMGCOARDTASE"/>
</dbReference>
<evidence type="ECO:0000256" key="1">
    <source>
        <dbReference type="ARBA" id="ARBA00004477"/>
    </source>
</evidence>
<keyword evidence="7 12" id="KW-1133">Transmembrane helix</keyword>
<dbReference type="PANTHER" id="PTHR10572">
    <property type="entry name" value="3-HYDROXY-3-METHYLGLUTARYL-COENZYME A REDUCTASE"/>
    <property type="match status" value="1"/>
</dbReference>
<keyword evidence="9 12" id="KW-0472">Membrane</keyword>
<evidence type="ECO:0000256" key="8">
    <source>
        <dbReference type="ARBA" id="ARBA00023002"/>
    </source>
</evidence>
<feature type="compositionally biased region" description="Pro residues" evidence="13">
    <location>
        <begin position="798"/>
        <end position="813"/>
    </location>
</feature>
<evidence type="ECO:0000256" key="10">
    <source>
        <dbReference type="ARBA" id="ARBA00023180"/>
    </source>
</evidence>
<comment type="subcellular location">
    <subcellularLocation>
        <location evidence="1 12">Endoplasmic reticulum membrane</location>
        <topology evidence="1 12">Multi-pass membrane protein</topology>
    </subcellularLocation>
</comment>
<dbReference type="InterPro" id="IPR053958">
    <property type="entry name" value="HMGCR/SNAP/NPC1-like_SSD"/>
</dbReference>
<keyword evidence="4 12" id="KW-0812">Transmembrane</keyword>
<dbReference type="Gene3D" id="3.30.70.420">
    <property type="entry name" value="Hydroxymethylglutaryl-CoA reductase, class I/II, NAD/NADP-binding domain"/>
    <property type="match status" value="1"/>
</dbReference>
<dbReference type="InterPro" id="IPR009029">
    <property type="entry name" value="HMG_CoA_Rdtase_sub-bd_dom_sf"/>
</dbReference>
<evidence type="ECO:0000256" key="12">
    <source>
        <dbReference type="RuleBase" id="RU361219"/>
    </source>
</evidence>
<evidence type="ECO:0000256" key="13">
    <source>
        <dbReference type="SAM" id="MobiDB-lite"/>
    </source>
</evidence>
<evidence type="ECO:0000256" key="5">
    <source>
        <dbReference type="ARBA" id="ARBA00022824"/>
    </source>
</evidence>
<dbReference type="FunFam" id="3.30.70.420:FF:000001">
    <property type="entry name" value="3-hydroxy-3-methylglutaryl coenzyme A reductase"/>
    <property type="match status" value="1"/>
</dbReference>
<dbReference type="GO" id="GO:0005778">
    <property type="term" value="C:peroxisomal membrane"/>
    <property type="evidence" value="ECO:0007669"/>
    <property type="project" value="TreeGrafter"/>
</dbReference>
<feature type="transmembrane region" description="Helical" evidence="12">
    <location>
        <begin position="305"/>
        <end position="328"/>
    </location>
</feature>
<gene>
    <name evidence="15" type="ORF">CALCODRAFT_320253</name>
</gene>
<evidence type="ECO:0000256" key="9">
    <source>
        <dbReference type="ARBA" id="ARBA00023136"/>
    </source>
</evidence>
<dbReference type="InterPro" id="IPR023074">
    <property type="entry name" value="HMG_CoA_Rdtase_cat_sf"/>
</dbReference>
<feature type="compositionally biased region" description="Polar residues" evidence="13">
    <location>
        <begin position="1295"/>
        <end position="1309"/>
    </location>
</feature>
<feature type="region of interest" description="Disordered" evidence="13">
    <location>
        <begin position="697"/>
        <end position="813"/>
    </location>
</feature>
<reference evidence="15 16" key="1">
    <citation type="journal article" date="2016" name="Mol. Biol. Evol.">
        <title>Comparative Genomics of Early-Diverging Mushroom-Forming Fungi Provides Insights into the Origins of Lignocellulose Decay Capabilities.</title>
        <authorList>
            <person name="Nagy L.G."/>
            <person name="Riley R."/>
            <person name="Tritt A."/>
            <person name="Adam C."/>
            <person name="Daum C."/>
            <person name="Floudas D."/>
            <person name="Sun H."/>
            <person name="Yadav J.S."/>
            <person name="Pangilinan J."/>
            <person name="Larsson K.H."/>
            <person name="Matsuura K."/>
            <person name="Barry K."/>
            <person name="Labutti K."/>
            <person name="Kuo R."/>
            <person name="Ohm R.A."/>
            <person name="Bhattacharya S.S."/>
            <person name="Shirouzu T."/>
            <person name="Yoshinaga Y."/>
            <person name="Martin F.M."/>
            <person name="Grigoriev I.V."/>
            <person name="Hibbett D.S."/>
        </authorList>
    </citation>
    <scope>NUCLEOTIDE SEQUENCE [LARGE SCALE GENOMIC DNA]</scope>
    <source>
        <strain evidence="15 16">HHB12733</strain>
    </source>
</reference>
<name>A0A165F612_9BASI</name>
<accession>A0A165F612</accession>
<dbReference type="Gene3D" id="3.90.770.10">
    <property type="entry name" value="3-hydroxy-3-methylglutaryl-coenzyme A Reductase, Chain A, domain 2"/>
    <property type="match status" value="1"/>
</dbReference>
<dbReference type="EMBL" id="KV423980">
    <property type="protein sequence ID" value="KZT56259.1"/>
    <property type="molecule type" value="Genomic_DNA"/>
</dbReference>
<dbReference type="PROSITE" id="PS50065">
    <property type="entry name" value="HMG_COA_REDUCTASE_4"/>
    <property type="match status" value="1"/>
</dbReference>
<keyword evidence="6 12" id="KW-0521">NADP</keyword>
<dbReference type="GO" id="GO:0006696">
    <property type="term" value="P:ergosterol biosynthetic process"/>
    <property type="evidence" value="ECO:0007669"/>
    <property type="project" value="TreeGrafter"/>
</dbReference>
<keyword evidence="8 12" id="KW-0560">Oxidoreductase</keyword>
<dbReference type="PROSITE" id="PS01192">
    <property type="entry name" value="HMG_COA_REDUCTASE_3"/>
    <property type="match status" value="1"/>
</dbReference>
<dbReference type="SUPFAM" id="SSF55035">
    <property type="entry name" value="NAD-binding domain of HMG-CoA reductase"/>
    <property type="match status" value="1"/>
</dbReference>
<dbReference type="Pfam" id="PF12349">
    <property type="entry name" value="Sterol-sensing"/>
    <property type="match status" value="1"/>
</dbReference>
<evidence type="ECO:0000256" key="6">
    <source>
        <dbReference type="ARBA" id="ARBA00022857"/>
    </source>
</evidence>
<evidence type="ECO:0000313" key="15">
    <source>
        <dbReference type="EMBL" id="KZT56259.1"/>
    </source>
</evidence>
<feature type="transmembrane region" description="Helical" evidence="12">
    <location>
        <begin position="427"/>
        <end position="451"/>
    </location>
</feature>
<dbReference type="InterPro" id="IPR023282">
    <property type="entry name" value="HMG_CoA_Rdtase_N"/>
</dbReference>
<dbReference type="InterPro" id="IPR002202">
    <property type="entry name" value="HMG_CoA_Rdtase"/>
</dbReference>
<dbReference type="CDD" id="cd00643">
    <property type="entry name" value="HMG-CoA_reductase_classI"/>
    <property type="match status" value="1"/>
</dbReference>
<dbReference type="NCBIfam" id="TIGR00533">
    <property type="entry name" value="HMG_CoA_R_NADP"/>
    <property type="match status" value="1"/>
</dbReference>
<comment type="pathway">
    <text evidence="2 12">Metabolic intermediate biosynthesis; (R)-mevalonate biosynthesis; (R)-mevalonate from acetyl-CoA: step 3/3.</text>
</comment>
<dbReference type="STRING" id="1353952.A0A165F612"/>